<dbReference type="GO" id="GO:0005667">
    <property type="term" value="C:transcription regulator complex"/>
    <property type="evidence" value="ECO:0007669"/>
    <property type="project" value="TreeGrafter"/>
</dbReference>
<dbReference type="GO" id="GO:0004402">
    <property type="term" value="F:histone acetyltransferase activity"/>
    <property type="evidence" value="ECO:0007669"/>
    <property type="project" value="InterPro"/>
</dbReference>
<evidence type="ECO:0000256" key="4">
    <source>
        <dbReference type="ARBA" id="ARBA00022723"/>
    </source>
</evidence>
<keyword evidence="4" id="KW-0479">Metal-binding</keyword>
<evidence type="ECO:0000313" key="13">
    <source>
        <dbReference type="EMBL" id="CAF2033130.1"/>
    </source>
</evidence>
<dbReference type="GO" id="GO:0005634">
    <property type="term" value="C:nucleus"/>
    <property type="evidence" value="ECO:0007669"/>
    <property type="project" value="UniProtKB-SubCell"/>
</dbReference>
<keyword evidence="7" id="KW-0156">Chromatin regulator</keyword>
<keyword evidence="10" id="KW-0539">Nucleus</keyword>
<dbReference type="PANTHER" id="PTHR13808">
    <property type="entry name" value="CBP/P300-RELATED"/>
    <property type="match status" value="1"/>
</dbReference>
<dbReference type="SMART" id="SM00291">
    <property type="entry name" value="ZnF_ZZ"/>
    <property type="match status" value="1"/>
</dbReference>
<evidence type="ECO:0000256" key="6">
    <source>
        <dbReference type="ARBA" id="ARBA00022833"/>
    </source>
</evidence>
<sequence>MCHVNPKSKRYFSNQVANDGFPYRAKTIFAFQEIDGVEVAFFGMHVQEYDEHCPAPNTRRVYISIFDTDILEDCLDNEIQAIFDIPYFVGDFWPTTIEATIKELDQQDEDSDHPIESEAFFVIYLHNPIATSPPAVNDTDVPIECDLMDTRDAFLSFSCDRNLEFSSLRRAKFSTMAFLSEIHASKTENPTYNCNNCRQQCGVHYHCTRCEDFDLCEKCFNIEPKHEHKMECSVPCIVDVNQDDKCNSLNSI</sequence>
<evidence type="ECO:0000256" key="3">
    <source>
        <dbReference type="ARBA" id="ARBA00022679"/>
    </source>
</evidence>
<dbReference type="Gene3D" id="3.30.60.90">
    <property type="match status" value="1"/>
</dbReference>
<keyword evidence="6" id="KW-0862">Zinc</keyword>
<comment type="caution">
    <text evidence="13">The sequence shown here is derived from an EMBL/GenBank/DDBJ whole genome shotgun (WGS) entry which is preliminary data.</text>
</comment>
<dbReference type="PROSITE" id="PS51727">
    <property type="entry name" value="CBP_P300_HAT"/>
    <property type="match status" value="1"/>
</dbReference>
<keyword evidence="3" id="KW-0808">Transferase</keyword>
<dbReference type="SUPFAM" id="SSF57850">
    <property type="entry name" value="RING/U-box"/>
    <property type="match status" value="1"/>
</dbReference>
<evidence type="ECO:0000256" key="11">
    <source>
        <dbReference type="ARBA" id="ARBA00048017"/>
    </source>
</evidence>
<dbReference type="InterPro" id="IPR013178">
    <property type="entry name" value="Histone_AcTrfase_Rtt109/CBP"/>
</dbReference>
<evidence type="ECO:0000256" key="8">
    <source>
        <dbReference type="ARBA" id="ARBA00023015"/>
    </source>
</evidence>
<organism evidence="13 14">
    <name type="scientific">Rotaria magnacalcarata</name>
    <dbReference type="NCBI Taxonomy" id="392030"/>
    <lineage>
        <taxon>Eukaryota</taxon>
        <taxon>Metazoa</taxon>
        <taxon>Spiralia</taxon>
        <taxon>Gnathifera</taxon>
        <taxon>Rotifera</taxon>
        <taxon>Eurotatoria</taxon>
        <taxon>Bdelloidea</taxon>
        <taxon>Philodinida</taxon>
        <taxon>Philodinidae</taxon>
        <taxon>Rotaria</taxon>
    </lineage>
</organism>
<feature type="domain" description="CBP/p300-type HAT" evidence="12">
    <location>
        <begin position="1"/>
        <end position="252"/>
    </location>
</feature>
<dbReference type="Pfam" id="PF00569">
    <property type="entry name" value="ZZ"/>
    <property type="match status" value="1"/>
</dbReference>
<evidence type="ECO:0000259" key="12">
    <source>
        <dbReference type="PROSITE" id="PS51727"/>
    </source>
</evidence>
<proteinExistence type="predicted"/>
<dbReference type="AlphaFoldDB" id="A0A816NA50"/>
<dbReference type="PANTHER" id="PTHR13808:SF1">
    <property type="entry name" value="HISTONE ACETYLTRANSFERASE"/>
    <property type="match status" value="1"/>
</dbReference>
<evidence type="ECO:0000256" key="9">
    <source>
        <dbReference type="ARBA" id="ARBA00023163"/>
    </source>
</evidence>
<keyword evidence="5" id="KW-0863">Zinc-finger</keyword>
<evidence type="ECO:0000313" key="14">
    <source>
        <dbReference type="Proteomes" id="UP000663887"/>
    </source>
</evidence>
<dbReference type="Pfam" id="PF08214">
    <property type="entry name" value="HAT_KAT11"/>
    <property type="match status" value="1"/>
</dbReference>
<gene>
    <name evidence="13" type="ORF">XDN619_LOCUS5347</name>
</gene>
<dbReference type="PROSITE" id="PS01357">
    <property type="entry name" value="ZF_ZZ_1"/>
    <property type="match status" value="1"/>
</dbReference>
<dbReference type="GO" id="GO:0045944">
    <property type="term" value="P:positive regulation of transcription by RNA polymerase II"/>
    <property type="evidence" value="ECO:0007669"/>
    <property type="project" value="TreeGrafter"/>
</dbReference>
<dbReference type="GO" id="GO:0003713">
    <property type="term" value="F:transcription coactivator activity"/>
    <property type="evidence" value="ECO:0007669"/>
    <property type="project" value="TreeGrafter"/>
</dbReference>
<evidence type="ECO:0000256" key="2">
    <source>
        <dbReference type="ARBA" id="ARBA00013184"/>
    </source>
</evidence>
<dbReference type="EMBL" id="CAJNRG010001408">
    <property type="protein sequence ID" value="CAF2033130.1"/>
    <property type="molecule type" value="Genomic_DNA"/>
</dbReference>
<name>A0A816NA50_9BILA</name>
<dbReference type="GO" id="GO:0008270">
    <property type="term" value="F:zinc ion binding"/>
    <property type="evidence" value="ECO:0007669"/>
    <property type="project" value="UniProtKB-KW"/>
</dbReference>
<protein>
    <recommendedName>
        <fullName evidence="2">histone acetyltransferase</fullName>
        <ecNumber evidence="2">2.3.1.48</ecNumber>
    </recommendedName>
</protein>
<comment type="catalytic activity">
    <reaction evidence="11">
        <text>L-lysyl-[protein] + acetyl-CoA = N(6)-acetyl-L-lysyl-[protein] + CoA + H(+)</text>
        <dbReference type="Rhea" id="RHEA:45948"/>
        <dbReference type="Rhea" id="RHEA-COMP:9752"/>
        <dbReference type="Rhea" id="RHEA-COMP:10731"/>
        <dbReference type="ChEBI" id="CHEBI:15378"/>
        <dbReference type="ChEBI" id="CHEBI:29969"/>
        <dbReference type="ChEBI" id="CHEBI:57287"/>
        <dbReference type="ChEBI" id="CHEBI:57288"/>
        <dbReference type="ChEBI" id="CHEBI:61930"/>
        <dbReference type="EC" id="2.3.1.48"/>
    </reaction>
</comment>
<evidence type="ECO:0000256" key="1">
    <source>
        <dbReference type="ARBA" id="ARBA00004123"/>
    </source>
</evidence>
<evidence type="ECO:0000256" key="10">
    <source>
        <dbReference type="ARBA" id="ARBA00023242"/>
    </source>
</evidence>
<evidence type="ECO:0000256" key="7">
    <source>
        <dbReference type="ARBA" id="ARBA00022853"/>
    </source>
</evidence>
<dbReference type="GO" id="GO:0031490">
    <property type="term" value="F:chromatin DNA binding"/>
    <property type="evidence" value="ECO:0007669"/>
    <property type="project" value="TreeGrafter"/>
</dbReference>
<dbReference type="InterPro" id="IPR000433">
    <property type="entry name" value="Znf_ZZ"/>
</dbReference>
<dbReference type="InterPro" id="IPR043145">
    <property type="entry name" value="Znf_ZZ_sf"/>
</dbReference>
<dbReference type="InterPro" id="IPR031162">
    <property type="entry name" value="CBP_P300_HAT"/>
</dbReference>
<dbReference type="Proteomes" id="UP000663887">
    <property type="component" value="Unassembled WGS sequence"/>
</dbReference>
<comment type="subcellular location">
    <subcellularLocation>
        <location evidence="1">Nucleus</location>
    </subcellularLocation>
</comment>
<reference evidence="13" key="1">
    <citation type="submission" date="2021-02" db="EMBL/GenBank/DDBJ databases">
        <authorList>
            <person name="Nowell W R."/>
        </authorList>
    </citation>
    <scope>NUCLEOTIDE SEQUENCE</scope>
</reference>
<dbReference type="GO" id="GO:0000123">
    <property type="term" value="C:histone acetyltransferase complex"/>
    <property type="evidence" value="ECO:0007669"/>
    <property type="project" value="TreeGrafter"/>
</dbReference>
<dbReference type="EC" id="2.3.1.48" evidence="2"/>
<keyword evidence="8" id="KW-0805">Transcription regulation</keyword>
<accession>A0A816NA50</accession>
<evidence type="ECO:0000256" key="5">
    <source>
        <dbReference type="ARBA" id="ARBA00022771"/>
    </source>
</evidence>
<keyword evidence="9" id="KW-0804">Transcription</keyword>
<dbReference type="SMART" id="SM01250">
    <property type="entry name" value="KAT11"/>
    <property type="match status" value="1"/>
</dbReference>